<dbReference type="eggNOG" id="KOG0073">
    <property type="taxonomic scope" value="Eukaryota"/>
</dbReference>
<dbReference type="InterPro" id="IPR044612">
    <property type="entry name" value="ARL2/3"/>
</dbReference>
<accession>A9V1K5</accession>
<dbReference type="Proteomes" id="UP000001357">
    <property type="component" value="Unassembled WGS sequence"/>
</dbReference>
<evidence type="ECO:0000313" key="11">
    <source>
        <dbReference type="Proteomes" id="UP000001357"/>
    </source>
</evidence>
<dbReference type="SMART" id="SM00178">
    <property type="entry name" value="SAR"/>
    <property type="match status" value="1"/>
</dbReference>
<gene>
    <name evidence="10" type="ORF">MONBRDRAFT_8937</name>
</gene>
<keyword evidence="8" id="KW-0460">Magnesium</keyword>
<reference evidence="10 11" key="1">
    <citation type="journal article" date="2008" name="Nature">
        <title>The genome of the choanoflagellate Monosiga brevicollis and the origin of metazoans.</title>
        <authorList>
            <consortium name="JGI Sequencing"/>
            <person name="King N."/>
            <person name="Westbrook M.J."/>
            <person name="Young S.L."/>
            <person name="Kuo A."/>
            <person name="Abedin M."/>
            <person name="Chapman J."/>
            <person name="Fairclough S."/>
            <person name="Hellsten U."/>
            <person name="Isogai Y."/>
            <person name="Letunic I."/>
            <person name="Marr M."/>
            <person name="Pincus D."/>
            <person name="Putnam N."/>
            <person name="Rokas A."/>
            <person name="Wright K.J."/>
            <person name="Zuzow R."/>
            <person name="Dirks W."/>
            <person name="Good M."/>
            <person name="Goodstein D."/>
            <person name="Lemons D."/>
            <person name="Li W."/>
            <person name="Lyons J.B."/>
            <person name="Morris A."/>
            <person name="Nichols S."/>
            <person name="Richter D.J."/>
            <person name="Salamov A."/>
            <person name="Bork P."/>
            <person name="Lim W.A."/>
            <person name="Manning G."/>
            <person name="Miller W.T."/>
            <person name="McGinnis W."/>
            <person name="Shapiro H."/>
            <person name="Tjian R."/>
            <person name="Grigoriev I.V."/>
            <person name="Rokhsar D."/>
        </authorList>
    </citation>
    <scope>NUCLEOTIDE SEQUENCE [LARGE SCALE GENOMIC DNA]</scope>
    <source>
        <strain evidence="11">MX1 / ATCC 50154</strain>
    </source>
</reference>
<dbReference type="InterPro" id="IPR005225">
    <property type="entry name" value="Small_GTP-bd"/>
</dbReference>
<dbReference type="STRING" id="81824.A9V1K5"/>
<dbReference type="PROSITE" id="PS51417">
    <property type="entry name" value="ARF"/>
    <property type="match status" value="1"/>
</dbReference>
<dbReference type="NCBIfam" id="TIGR00231">
    <property type="entry name" value="small_GTP"/>
    <property type="match status" value="1"/>
</dbReference>
<dbReference type="InParanoid" id="A9V1K5"/>
<proteinExistence type="inferred from homology"/>
<protein>
    <recommendedName>
        <fullName evidence="6">ADP-ribosylation factor-like protein 2</fullName>
    </recommendedName>
</protein>
<dbReference type="GeneID" id="5891997"/>
<feature type="binding site" evidence="7">
    <location>
        <begin position="125"/>
        <end position="128"/>
    </location>
    <ligand>
        <name>GTP</name>
        <dbReference type="ChEBI" id="CHEBI:37565"/>
    </ligand>
</feature>
<dbReference type="SMART" id="SM00177">
    <property type="entry name" value="ARF"/>
    <property type="match status" value="1"/>
</dbReference>
<dbReference type="PRINTS" id="PR00328">
    <property type="entry name" value="SAR1GTPBP"/>
</dbReference>
<dbReference type="SUPFAM" id="SSF52540">
    <property type="entry name" value="P-loop containing nucleoside triphosphate hydrolases"/>
    <property type="match status" value="1"/>
</dbReference>
<dbReference type="GO" id="GO:0015630">
    <property type="term" value="C:microtubule cytoskeleton"/>
    <property type="evidence" value="ECO:0000318"/>
    <property type="project" value="GO_Central"/>
</dbReference>
<evidence type="ECO:0000313" key="10">
    <source>
        <dbReference type="EMBL" id="EDQ88456.1"/>
    </source>
</evidence>
<evidence type="ECO:0000256" key="6">
    <source>
        <dbReference type="ARBA" id="ARBA00026198"/>
    </source>
</evidence>
<dbReference type="CDD" id="cd04154">
    <property type="entry name" value="Arl2"/>
    <property type="match status" value="1"/>
</dbReference>
<evidence type="ECO:0000256" key="5">
    <source>
        <dbReference type="ARBA" id="ARBA00023288"/>
    </source>
</evidence>
<keyword evidence="5" id="KW-0449">Lipoprotein</keyword>
<dbReference type="SMART" id="SM00175">
    <property type="entry name" value="RAB"/>
    <property type="match status" value="1"/>
</dbReference>
<dbReference type="AlphaFoldDB" id="A9V1K5"/>
<evidence type="ECO:0000256" key="4">
    <source>
        <dbReference type="ARBA" id="ARBA00023134"/>
    </source>
</evidence>
<organism evidence="10 11">
    <name type="scientific">Monosiga brevicollis</name>
    <name type="common">Choanoflagellate</name>
    <dbReference type="NCBI Taxonomy" id="81824"/>
    <lineage>
        <taxon>Eukaryota</taxon>
        <taxon>Choanoflagellata</taxon>
        <taxon>Craspedida</taxon>
        <taxon>Salpingoecidae</taxon>
        <taxon>Monosiga</taxon>
    </lineage>
</organism>
<dbReference type="FunCoup" id="A9V1K5">
    <property type="interactions" value="1268"/>
</dbReference>
<keyword evidence="8" id="KW-0479">Metal-binding</keyword>
<dbReference type="Gene3D" id="3.40.50.300">
    <property type="entry name" value="P-loop containing nucleotide triphosphate hydrolases"/>
    <property type="match status" value="1"/>
</dbReference>
<dbReference type="PANTHER" id="PTHR45697">
    <property type="entry name" value="ADP-RIBOSYLATION FACTOR-LIKE PROTEIN 2-RELATED"/>
    <property type="match status" value="1"/>
</dbReference>
<evidence type="ECO:0000256" key="7">
    <source>
        <dbReference type="PIRSR" id="PIRSR606689-1"/>
    </source>
</evidence>
<dbReference type="GO" id="GO:0046872">
    <property type="term" value="F:metal ion binding"/>
    <property type="evidence" value="ECO:0007669"/>
    <property type="project" value="UniProtKB-KW"/>
</dbReference>
<dbReference type="Pfam" id="PF00025">
    <property type="entry name" value="Arf"/>
    <property type="match status" value="1"/>
</dbReference>
<dbReference type="InterPro" id="IPR045873">
    <property type="entry name" value="Arl2"/>
</dbReference>
<keyword evidence="11" id="KW-1185">Reference proteome</keyword>
<dbReference type="KEGG" id="mbr:MONBRDRAFT_8937"/>
<dbReference type="InterPro" id="IPR027417">
    <property type="entry name" value="P-loop_NTPase"/>
</dbReference>
<keyword evidence="2" id="KW-0519">Myristate</keyword>
<evidence type="ECO:0000256" key="3">
    <source>
        <dbReference type="ARBA" id="ARBA00022741"/>
    </source>
</evidence>
<dbReference type="GO" id="GO:0003924">
    <property type="term" value="F:GTPase activity"/>
    <property type="evidence" value="ECO:0007669"/>
    <property type="project" value="InterPro"/>
</dbReference>
<dbReference type="OMA" id="KTHHWQI"/>
<comment type="similarity">
    <text evidence="1 9">Belongs to the small GTPase superfamily. Arf family.</text>
</comment>
<dbReference type="GO" id="GO:0005525">
    <property type="term" value="F:GTP binding"/>
    <property type="evidence" value="ECO:0000318"/>
    <property type="project" value="GO_Central"/>
</dbReference>
<evidence type="ECO:0000256" key="9">
    <source>
        <dbReference type="RuleBase" id="RU003925"/>
    </source>
</evidence>
<feature type="binding site" evidence="8">
    <location>
        <position position="30"/>
    </location>
    <ligand>
        <name>Mg(2+)</name>
        <dbReference type="ChEBI" id="CHEBI:18420"/>
    </ligand>
</feature>
<dbReference type="GO" id="GO:0005737">
    <property type="term" value="C:cytoplasm"/>
    <property type="evidence" value="ECO:0000318"/>
    <property type="project" value="GO_Central"/>
</dbReference>
<evidence type="ECO:0000256" key="2">
    <source>
        <dbReference type="ARBA" id="ARBA00022707"/>
    </source>
</evidence>
<dbReference type="InterPro" id="IPR006689">
    <property type="entry name" value="Small_GTPase_ARF/SAR"/>
</dbReference>
<dbReference type="GO" id="GO:0006457">
    <property type="term" value="P:protein folding"/>
    <property type="evidence" value="ECO:0000318"/>
    <property type="project" value="GO_Central"/>
</dbReference>
<dbReference type="FunFam" id="3.40.50.300:FF:000393">
    <property type="entry name" value="ADP-ribosylation factor-like 2, arl2"/>
    <property type="match status" value="1"/>
</dbReference>
<keyword evidence="3 7" id="KW-0547">Nucleotide-binding</keyword>
<dbReference type="RefSeq" id="XP_001746560.1">
    <property type="nucleotide sequence ID" value="XM_001746508.1"/>
</dbReference>
<dbReference type="EMBL" id="CH991554">
    <property type="protein sequence ID" value="EDQ88456.1"/>
    <property type="molecule type" value="Genomic_DNA"/>
</dbReference>
<evidence type="ECO:0000256" key="1">
    <source>
        <dbReference type="ARBA" id="ARBA00010290"/>
    </source>
</evidence>
<feature type="binding site" evidence="7">
    <location>
        <position position="69"/>
    </location>
    <ligand>
        <name>GTP</name>
        <dbReference type="ChEBI" id="CHEBI:37565"/>
    </ligand>
</feature>
<feature type="binding site" evidence="7">
    <location>
        <begin position="23"/>
        <end position="30"/>
    </location>
    <ligand>
        <name>GTP</name>
        <dbReference type="ChEBI" id="CHEBI:37565"/>
    </ligand>
</feature>
<evidence type="ECO:0000256" key="8">
    <source>
        <dbReference type="PIRSR" id="PIRSR606689-2"/>
    </source>
</evidence>
<name>A9V1K5_MONBE</name>
<feature type="binding site" evidence="8">
    <location>
        <position position="47"/>
    </location>
    <ligand>
        <name>Mg(2+)</name>
        <dbReference type="ChEBI" id="CHEBI:18420"/>
    </ligand>
</feature>
<keyword evidence="4 7" id="KW-0342">GTP-binding</keyword>
<sequence>MGLATMLKKLKAKEGEMRVLILGLDNAGKTTILRKFNGKDIDEIMPTLGFNIQTIHHDGYELNFWDVGGQKSLRTYWRNYFEATDGIIWVIDSTDRRRWEEGREELFKLLSEERLAGASVLIFANKQDLPGAFPVSEIAEQMKLDALSSHHYRVQGCSAVTGESLLEGIDWLVDDIARRIYMKD</sequence>